<protein>
    <submittedName>
        <fullName evidence="2">(African queen) hypothetical protein</fullName>
    </submittedName>
</protein>
<evidence type="ECO:0000313" key="3">
    <source>
        <dbReference type="Proteomes" id="UP000789524"/>
    </source>
</evidence>
<dbReference type="Proteomes" id="UP000789524">
    <property type="component" value="Unassembled WGS sequence"/>
</dbReference>
<comment type="caution">
    <text evidence="2">The sequence shown here is derived from an EMBL/GenBank/DDBJ whole genome shotgun (WGS) entry which is preliminary data.</text>
</comment>
<organism evidence="2 3">
    <name type="scientific">Danaus chrysippus</name>
    <name type="common">African queen</name>
    <dbReference type="NCBI Taxonomy" id="151541"/>
    <lineage>
        <taxon>Eukaryota</taxon>
        <taxon>Metazoa</taxon>
        <taxon>Ecdysozoa</taxon>
        <taxon>Arthropoda</taxon>
        <taxon>Hexapoda</taxon>
        <taxon>Insecta</taxon>
        <taxon>Pterygota</taxon>
        <taxon>Neoptera</taxon>
        <taxon>Endopterygota</taxon>
        <taxon>Lepidoptera</taxon>
        <taxon>Glossata</taxon>
        <taxon>Ditrysia</taxon>
        <taxon>Papilionoidea</taxon>
        <taxon>Nymphalidae</taxon>
        <taxon>Danainae</taxon>
        <taxon>Danaini</taxon>
        <taxon>Danaina</taxon>
        <taxon>Danaus</taxon>
        <taxon>Anosia</taxon>
    </lineage>
</organism>
<accession>A0A8J2R1T1</accession>
<evidence type="ECO:0000256" key="1">
    <source>
        <dbReference type="SAM" id="MobiDB-lite"/>
    </source>
</evidence>
<keyword evidence="3" id="KW-1185">Reference proteome</keyword>
<feature type="region of interest" description="Disordered" evidence="1">
    <location>
        <begin position="31"/>
        <end position="58"/>
    </location>
</feature>
<evidence type="ECO:0000313" key="2">
    <source>
        <dbReference type="EMBL" id="CAG9575359.1"/>
    </source>
</evidence>
<gene>
    <name evidence="2" type="ORF">DCHRY22_LOCUS11279</name>
</gene>
<reference evidence="2" key="1">
    <citation type="submission" date="2021-09" db="EMBL/GenBank/DDBJ databases">
        <authorList>
            <person name="Martin H S."/>
        </authorList>
    </citation>
    <scope>NUCLEOTIDE SEQUENCE</scope>
</reference>
<name>A0A8J2R1T1_9NEOP</name>
<proteinExistence type="predicted"/>
<sequence length="87" mass="9420">MDSSGDSARERSPVAGRWSRFTFTVVSAGAGGDRRRGARARARARLDAGRRPAGKRHRAIQNAPCLHRCAPNGVASLPFAFRFVLVT</sequence>
<dbReference type="AlphaFoldDB" id="A0A8J2R1T1"/>
<dbReference type="EMBL" id="CAKASE010000074">
    <property type="protein sequence ID" value="CAG9575359.1"/>
    <property type="molecule type" value="Genomic_DNA"/>
</dbReference>